<accession>A0A9X3C0E7</accession>
<evidence type="ECO:0000259" key="1">
    <source>
        <dbReference type="PROSITE" id="PS50887"/>
    </source>
</evidence>
<dbReference type="GO" id="GO:0043709">
    <property type="term" value="P:cell adhesion involved in single-species biofilm formation"/>
    <property type="evidence" value="ECO:0007669"/>
    <property type="project" value="TreeGrafter"/>
</dbReference>
<organism evidence="2 3">
    <name type="scientific">Mycobacterium yunnanensis</name>
    <dbReference type="NCBI Taxonomy" id="368477"/>
    <lineage>
        <taxon>Bacteria</taxon>
        <taxon>Bacillati</taxon>
        <taxon>Actinomycetota</taxon>
        <taxon>Actinomycetes</taxon>
        <taxon>Mycobacteriales</taxon>
        <taxon>Mycobacteriaceae</taxon>
        <taxon>Mycobacterium</taxon>
    </lineage>
</organism>
<dbReference type="Proteomes" id="UP001141629">
    <property type="component" value="Unassembled WGS sequence"/>
</dbReference>
<dbReference type="InterPro" id="IPR000160">
    <property type="entry name" value="GGDEF_dom"/>
</dbReference>
<reference evidence="2" key="1">
    <citation type="submission" date="2020-07" db="EMBL/GenBank/DDBJ databases">
        <authorList>
            <person name="Pettersson B.M.F."/>
            <person name="Behra P.R.K."/>
            <person name="Ramesh M."/>
            <person name="Das S."/>
            <person name="Dasgupta S."/>
            <person name="Kirsebom L.A."/>
        </authorList>
    </citation>
    <scope>NUCLEOTIDE SEQUENCE</scope>
    <source>
        <strain evidence="2">DSM 44838</strain>
    </source>
</reference>
<dbReference type="PANTHER" id="PTHR45138:SF9">
    <property type="entry name" value="DIGUANYLATE CYCLASE DGCM-RELATED"/>
    <property type="match status" value="1"/>
</dbReference>
<dbReference type="InterPro" id="IPR029787">
    <property type="entry name" value="Nucleotide_cyclase"/>
</dbReference>
<dbReference type="GO" id="GO:1902201">
    <property type="term" value="P:negative regulation of bacterial-type flagellum-dependent cell motility"/>
    <property type="evidence" value="ECO:0007669"/>
    <property type="project" value="TreeGrafter"/>
</dbReference>
<dbReference type="GO" id="GO:0005886">
    <property type="term" value="C:plasma membrane"/>
    <property type="evidence" value="ECO:0007669"/>
    <property type="project" value="TreeGrafter"/>
</dbReference>
<proteinExistence type="predicted"/>
<dbReference type="Pfam" id="PF00990">
    <property type="entry name" value="GGDEF"/>
    <property type="match status" value="1"/>
</dbReference>
<reference evidence="2" key="2">
    <citation type="journal article" date="2022" name="BMC Genomics">
        <title>Comparative genome analysis of mycobacteria focusing on tRNA and non-coding RNA.</title>
        <authorList>
            <person name="Behra P.R.K."/>
            <person name="Pettersson B.M.F."/>
            <person name="Ramesh M."/>
            <person name="Das S."/>
            <person name="Dasgupta S."/>
            <person name="Kirsebom L.A."/>
        </authorList>
    </citation>
    <scope>NUCLEOTIDE SEQUENCE</scope>
    <source>
        <strain evidence="2">DSM 44838</strain>
    </source>
</reference>
<sequence>MADIDESKAINDSHGHAVGDVVIVAAAQLLTDHFGQRAAVARIGGEAFVVCDYTLLHRIIETTPTAAAVAIGTSGRRRFASRRPVVVRSRYLRAATGG</sequence>
<protein>
    <submittedName>
        <fullName evidence="2">Diguanylate cyclase</fullName>
    </submittedName>
</protein>
<dbReference type="EMBL" id="JACKVK010000005">
    <property type="protein sequence ID" value="MCV7420608.1"/>
    <property type="molecule type" value="Genomic_DNA"/>
</dbReference>
<dbReference type="GO" id="GO:0052621">
    <property type="term" value="F:diguanylate cyclase activity"/>
    <property type="evidence" value="ECO:0007669"/>
    <property type="project" value="TreeGrafter"/>
</dbReference>
<keyword evidence="3" id="KW-1185">Reference proteome</keyword>
<evidence type="ECO:0000313" key="2">
    <source>
        <dbReference type="EMBL" id="MCV7420608.1"/>
    </source>
</evidence>
<dbReference type="InterPro" id="IPR043128">
    <property type="entry name" value="Rev_trsase/Diguanyl_cyclase"/>
</dbReference>
<comment type="caution">
    <text evidence="2">The sequence shown here is derived from an EMBL/GenBank/DDBJ whole genome shotgun (WGS) entry which is preliminary data.</text>
</comment>
<dbReference type="InterPro" id="IPR050469">
    <property type="entry name" value="Diguanylate_Cyclase"/>
</dbReference>
<dbReference type="SUPFAM" id="SSF55073">
    <property type="entry name" value="Nucleotide cyclase"/>
    <property type="match status" value="1"/>
</dbReference>
<feature type="domain" description="GGDEF" evidence="1">
    <location>
        <begin position="1"/>
        <end position="98"/>
    </location>
</feature>
<gene>
    <name evidence="2" type="ORF">H7K45_08655</name>
</gene>
<dbReference type="AlphaFoldDB" id="A0A9X3C0E7"/>
<dbReference type="NCBIfam" id="TIGR00254">
    <property type="entry name" value="GGDEF"/>
    <property type="match status" value="1"/>
</dbReference>
<dbReference type="Gene3D" id="3.30.70.270">
    <property type="match status" value="1"/>
</dbReference>
<name>A0A9X3C0E7_9MYCO</name>
<dbReference type="PANTHER" id="PTHR45138">
    <property type="entry name" value="REGULATORY COMPONENTS OF SENSORY TRANSDUCTION SYSTEM"/>
    <property type="match status" value="1"/>
</dbReference>
<dbReference type="PROSITE" id="PS50887">
    <property type="entry name" value="GGDEF"/>
    <property type="match status" value="1"/>
</dbReference>
<evidence type="ECO:0000313" key="3">
    <source>
        <dbReference type="Proteomes" id="UP001141629"/>
    </source>
</evidence>